<accession>A0ABP9S8A8</accession>
<reference evidence="2" key="1">
    <citation type="journal article" date="2019" name="Int. J. Syst. Evol. Microbiol.">
        <title>The Global Catalogue of Microorganisms (GCM) 10K type strain sequencing project: providing services to taxonomists for standard genome sequencing and annotation.</title>
        <authorList>
            <consortium name="The Broad Institute Genomics Platform"/>
            <consortium name="The Broad Institute Genome Sequencing Center for Infectious Disease"/>
            <person name="Wu L."/>
            <person name="Ma J."/>
        </authorList>
    </citation>
    <scope>NUCLEOTIDE SEQUENCE [LARGE SCALE GENOMIC DNA]</scope>
    <source>
        <strain evidence="2">JCM 18720</strain>
    </source>
</reference>
<dbReference type="SUPFAM" id="SSF101478">
    <property type="entry name" value="ADP-ribosylglycohydrolase"/>
    <property type="match status" value="1"/>
</dbReference>
<dbReference type="Pfam" id="PF03747">
    <property type="entry name" value="ADP_ribosyl_GH"/>
    <property type="match status" value="1"/>
</dbReference>
<comment type="caution">
    <text evidence="1">The sequence shown here is derived from an EMBL/GenBank/DDBJ whole genome shotgun (WGS) entry which is preliminary data.</text>
</comment>
<sequence length="324" mass="35286">MMEQRYDKAQGALLGLALGDALGTTLEFQPKDSYAHLTDLVGGGPFRLAPGQWTDDTAMALCLAQSLVETGRNDLADQMHRYLRWYRQGENSCTGECFDIGTTVAQALNRFEADGNPMAGSDGEWSAGNGSLMRLAPVALFHHGSDLATALNAARLCSITTHAEPRAIAACELMTYLLHRLLNAGTRPDKSALLFRPSPELEAVRQDWHPEIQAIANGDYRDKARSEIFGTGYVVQSLEAALWCFTHSDGFREGALLAANLGDDADTTAAIFGQLAGTYYGRSALPNAWLDRLAWRERIERLAVQLCDGPARANESQPIMQHGA</sequence>
<dbReference type="InterPro" id="IPR050792">
    <property type="entry name" value="ADP-ribosylglycohydrolase"/>
</dbReference>
<name>A0ABP9S8A8_9GAMM</name>
<proteinExistence type="predicted"/>
<dbReference type="PANTHER" id="PTHR16222:SF12">
    <property type="entry name" value="ADP-RIBOSYLGLYCOHYDROLASE-RELATED"/>
    <property type="match status" value="1"/>
</dbReference>
<dbReference type="EMBL" id="BAABLF010000012">
    <property type="protein sequence ID" value="GAA5191660.1"/>
    <property type="molecule type" value="Genomic_DNA"/>
</dbReference>
<dbReference type="Proteomes" id="UP001501600">
    <property type="component" value="Unassembled WGS sequence"/>
</dbReference>
<keyword evidence="2" id="KW-1185">Reference proteome</keyword>
<dbReference type="PANTHER" id="PTHR16222">
    <property type="entry name" value="ADP-RIBOSYLGLYCOHYDROLASE"/>
    <property type="match status" value="1"/>
</dbReference>
<dbReference type="InterPro" id="IPR005502">
    <property type="entry name" value="Ribosyl_crysJ1"/>
</dbReference>
<dbReference type="Gene3D" id="1.10.4080.10">
    <property type="entry name" value="ADP-ribosylation/Crystallin J1"/>
    <property type="match status" value="1"/>
</dbReference>
<evidence type="ECO:0000313" key="1">
    <source>
        <dbReference type="EMBL" id="GAA5191660.1"/>
    </source>
</evidence>
<evidence type="ECO:0000313" key="2">
    <source>
        <dbReference type="Proteomes" id="UP001501600"/>
    </source>
</evidence>
<protein>
    <submittedName>
        <fullName evidence="1">ADP-ribosylglycohydrolase family protein</fullName>
    </submittedName>
</protein>
<organism evidence="1 2">
    <name type="scientific">Ferrimonas gelatinilytica</name>
    <dbReference type="NCBI Taxonomy" id="1255257"/>
    <lineage>
        <taxon>Bacteria</taxon>
        <taxon>Pseudomonadati</taxon>
        <taxon>Pseudomonadota</taxon>
        <taxon>Gammaproteobacteria</taxon>
        <taxon>Alteromonadales</taxon>
        <taxon>Ferrimonadaceae</taxon>
        <taxon>Ferrimonas</taxon>
    </lineage>
</organism>
<gene>
    <name evidence="1" type="ORF">GCM10025772_18990</name>
</gene>
<dbReference type="InterPro" id="IPR036705">
    <property type="entry name" value="Ribosyl_crysJ1_sf"/>
</dbReference>